<feature type="region of interest" description="Disordered" evidence="1">
    <location>
        <begin position="318"/>
        <end position="362"/>
    </location>
</feature>
<keyword evidence="3" id="KW-1185">Reference proteome</keyword>
<gene>
    <name evidence="2" type="ORF">Pmani_013376</name>
</gene>
<protein>
    <submittedName>
        <fullName evidence="2">Uncharacterized protein</fullName>
    </submittedName>
</protein>
<accession>A0AAE1PWQ4</accession>
<sequence length="393" mass="43744">MFRPLPPTSTPGSSTWRWHGVETCIRQNRSSRPYFVTSRMTCSPPSPPYYLQSTRATYITRSSQPLSQRTAYKDVQLEGWCPSALLRQMQQLNEKAAKPFTDAILKSCHAKLLPNAIQLHHQTKPELTQREYRKLADFLMATSKTTQARDPQNTPPPSPCHQHKFITCISTTTSVTTTTYTITSTTCSPYTITSTTCSPYTPTQTYPSYTSTPAHPTSTSIPSFPSSLTTTFPTSTLPTHATLHTTPSSRPYSTTLYHPIPTLTSAQLKDRPPTIKSTTTLTPVNHSNNHLLQYRHLLPHQNGTGRTLNCASITKGPTRNTPTHHYQRLHAKSPSSNNTAAKLATASLSPSQQKPAKLTHTPHHTARTLLWVEDLESDDNFLNSSSEPGFYNL</sequence>
<feature type="compositionally biased region" description="Polar residues" evidence="1">
    <location>
        <begin position="333"/>
        <end position="354"/>
    </location>
</feature>
<comment type="caution">
    <text evidence="2">The sequence shown here is derived from an EMBL/GenBank/DDBJ whole genome shotgun (WGS) entry which is preliminary data.</text>
</comment>
<evidence type="ECO:0000313" key="2">
    <source>
        <dbReference type="EMBL" id="KAK4315461.1"/>
    </source>
</evidence>
<evidence type="ECO:0000313" key="3">
    <source>
        <dbReference type="Proteomes" id="UP001292094"/>
    </source>
</evidence>
<name>A0AAE1PWQ4_9EUCA</name>
<dbReference type="AlphaFoldDB" id="A0AAE1PWQ4"/>
<proteinExistence type="predicted"/>
<reference evidence="2" key="1">
    <citation type="submission" date="2023-11" db="EMBL/GenBank/DDBJ databases">
        <title>Genome assemblies of two species of porcelain crab, Petrolisthes cinctipes and Petrolisthes manimaculis (Anomura: Porcellanidae).</title>
        <authorList>
            <person name="Angst P."/>
        </authorList>
    </citation>
    <scope>NUCLEOTIDE SEQUENCE</scope>
    <source>
        <strain evidence="2">PB745_02</strain>
        <tissue evidence="2">Gill</tissue>
    </source>
</reference>
<dbReference type="Proteomes" id="UP001292094">
    <property type="component" value="Unassembled WGS sequence"/>
</dbReference>
<evidence type="ECO:0000256" key="1">
    <source>
        <dbReference type="SAM" id="MobiDB-lite"/>
    </source>
</evidence>
<dbReference type="EMBL" id="JAWZYT010001114">
    <property type="protein sequence ID" value="KAK4315461.1"/>
    <property type="molecule type" value="Genomic_DNA"/>
</dbReference>
<organism evidence="2 3">
    <name type="scientific">Petrolisthes manimaculis</name>
    <dbReference type="NCBI Taxonomy" id="1843537"/>
    <lineage>
        <taxon>Eukaryota</taxon>
        <taxon>Metazoa</taxon>
        <taxon>Ecdysozoa</taxon>
        <taxon>Arthropoda</taxon>
        <taxon>Crustacea</taxon>
        <taxon>Multicrustacea</taxon>
        <taxon>Malacostraca</taxon>
        <taxon>Eumalacostraca</taxon>
        <taxon>Eucarida</taxon>
        <taxon>Decapoda</taxon>
        <taxon>Pleocyemata</taxon>
        <taxon>Anomura</taxon>
        <taxon>Galatheoidea</taxon>
        <taxon>Porcellanidae</taxon>
        <taxon>Petrolisthes</taxon>
    </lineage>
</organism>